<evidence type="ECO:0000256" key="2">
    <source>
        <dbReference type="ARBA" id="ARBA00011974"/>
    </source>
</evidence>
<dbReference type="SUPFAM" id="SSF53167">
    <property type="entry name" value="Purine and uridine phosphorylases"/>
    <property type="match status" value="1"/>
</dbReference>
<keyword evidence="4" id="KW-0378">Hydrolase</keyword>
<name>A0A1H2LBF6_9ACTO</name>
<dbReference type="InterPro" id="IPR010049">
    <property type="entry name" value="MTA_SAH_Nsdase"/>
</dbReference>
<accession>A0A1H2LBF6</accession>
<evidence type="ECO:0000259" key="6">
    <source>
        <dbReference type="Pfam" id="PF01048"/>
    </source>
</evidence>
<evidence type="ECO:0000313" key="7">
    <source>
        <dbReference type="EMBL" id="SDU78142.1"/>
    </source>
</evidence>
<dbReference type="InterPro" id="IPR035994">
    <property type="entry name" value="Nucleoside_phosphorylase_sf"/>
</dbReference>
<gene>
    <name evidence="7" type="ORF">SAMN04489737_0341</name>
</gene>
<dbReference type="EMBL" id="LT629804">
    <property type="protein sequence ID" value="SDU78142.1"/>
    <property type="molecule type" value="Genomic_DNA"/>
</dbReference>
<evidence type="ECO:0000256" key="4">
    <source>
        <dbReference type="ARBA" id="ARBA00022801"/>
    </source>
</evidence>
<dbReference type="GO" id="GO:0008782">
    <property type="term" value="F:adenosylhomocysteine nucleosidase activity"/>
    <property type="evidence" value="ECO:0007669"/>
    <property type="project" value="UniProtKB-EC"/>
</dbReference>
<evidence type="ECO:0000313" key="8">
    <source>
        <dbReference type="Proteomes" id="UP000214355"/>
    </source>
</evidence>
<dbReference type="Pfam" id="PF01048">
    <property type="entry name" value="PNP_UDP_1"/>
    <property type="match status" value="1"/>
</dbReference>
<feature type="domain" description="Nucleoside phosphorylase" evidence="6">
    <location>
        <begin position="7"/>
        <end position="232"/>
    </location>
</feature>
<keyword evidence="8" id="KW-1185">Reference proteome</keyword>
<evidence type="ECO:0000256" key="5">
    <source>
        <dbReference type="ARBA" id="ARBA00023167"/>
    </source>
</evidence>
<dbReference type="RefSeq" id="WP_157672852.1">
    <property type="nucleotide sequence ID" value="NZ_JABAPH010000054.1"/>
</dbReference>
<dbReference type="NCBIfam" id="TIGR01704">
    <property type="entry name" value="MTA_SAH-Nsdase"/>
    <property type="match status" value="1"/>
</dbReference>
<dbReference type="GO" id="GO:0008930">
    <property type="term" value="F:methylthioadenosine nucleosidase activity"/>
    <property type="evidence" value="ECO:0007669"/>
    <property type="project" value="InterPro"/>
</dbReference>
<dbReference type="GeneID" id="65344097"/>
<protein>
    <recommendedName>
        <fullName evidence="2">adenosylhomocysteine nucleosidase</fullName>
        <ecNumber evidence="2">3.2.2.9</ecNumber>
    </recommendedName>
</protein>
<dbReference type="GO" id="GO:0019284">
    <property type="term" value="P:L-methionine salvage from S-adenosylmethionine"/>
    <property type="evidence" value="ECO:0007669"/>
    <property type="project" value="TreeGrafter"/>
</dbReference>
<dbReference type="EC" id="3.2.2.9" evidence="2"/>
<organism evidence="7 8">
    <name type="scientific">Arcanobacterium phocae</name>
    <dbReference type="NCBI Taxonomy" id="131112"/>
    <lineage>
        <taxon>Bacteria</taxon>
        <taxon>Bacillati</taxon>
        <taxon>Actinomycetota</taxon>
        <taxon>Actinomycetes</taxon>
        <taxon>Actinomycetales</taxon>
        <taxon>Actinomycetaceae</taxon>
        <taxon>Arcanobacterium</taxon>
    </lineage>
</organism>
<dbReference type="Gene3D" id="3.40.50.1580">
    <property type="entry name" value="Nucleoside phosphorylase domain"/>
    <property type="match status" value="1"/>
</dbReference>
<dbReference type="InterPro" id="IPR000845">
    <property type="entry name" value="Nucleoside_phosphorylase_d"/>
</dbReference>
<dbReference type="GO" id="GO:0019509">
    <property type="term" value="P:L-methionine salvage from methylthioadenosine"/>
    <property type="evidence" value="ECO:0007669"/>
    <property type="project" value="UniProtKB-UniPathway"/>
</dbReference>
<dbReference type="CDD" id="cd09008">
    <property type="entry name" value="MTAN"/>
    <property type="match status" value="1"/>
</dbReference>
<dbReference type="UniPathway" id="UPA00904">
    <property type="reaction ID" value="UER00871"/>
</dbReference>
<keyword evidence="3" id="KW-0028">Amino-acid biosynthesis</keyword>
<evidence type="ECO:0000256" key="3">
    <source>
        <dbReference type="ARBA" id="ARBA00022605"/>
    </source>
</evidence>
<sequence length="446" mass="47865">MKQIDALVISAMDEEMAPFLSLIQSCNPKLLPSPVGTAYQASKGQMRMILMVTKVGMTACASALGWLLANYKPKVIVSIGSAGGLARNSRVGQVIVGREYLNGGADGQAFGYTRGQVPGQPSSFLGDARMISALEQYAATGNDDSPIIRIGQMLSSDAFVTEANVATARDDFPEALSADMESHAAAQVAHAWGIPFVSIRGISDLCGDPDDQAVSFHAELSDVATAAAKVACYALQHSDYISIERCVTQRFSQPTLTSALYVMLARRYDLPAGDRSVLDPAGMKSVRYSIGAYGSAIMELLIDQIAAGKAFALENPDSVLTAKDYDRLRAEFIASIPDDVQTDTFAWPPTSQTIIKRFDGYWNEALKAIGLVTRQGRVRGGIKYSSEDYQSAMNKYIAYARSNGFTPSFAGYSDFAKTGMNKSKVPSGAAIRQHFGSWSKALNSVA</sequence>
<proteinExistence type="predicted"/>
<dbReference type="STRING" id="131112.SAMN04489737_0341"/>
<dbReference type="Proteomes" id="UP000214355">
    <property type="component" value="Chromosome I"/>
</dbReference>
<reference evidence="8" key="1">
    <citation type="submission" date="2016-10" db="EMBL/GenBank/DDBJ databases">
        <authorList>
            <person name="Varghese N."/>
            <person name="Submissions S."/>
        </authorList>
    </citation>
    <scope>NUCLEOTIDE SEQUENCE [LARGE SCALE GENOMIC DNA]</scope>
    <source>
        <strain evidence="8">DSM 10002</strain>
    </source>
</reference>
<dbReference type="PANTHER" id="PTHR46832">
    <property type="entry name" value="5'-METHYLTHIOADENOSINE/S-ADENOSYLHOMOCYSTEINE NUCLEOSIDASE"/>
    <property type="match status" value="1"/>
</dbReference>
<dbReference type="PROSITE" id="PS51257">
    <property type="entry name" value="PROKAR_LIPOPROTEIN"/>
    <property type="match status" value="1"/>
</dbReference>
<dbReference type="PANTHER" id="PTHR46832:SF1">
    <property type="entry name" value="5'-METHYLTHIOADENOSINE_S-ADENOSYLHOMOCYSTEINE NUCLEOSIDASE"/>
    <property type="match status" value="1"/>
</dbReference>
<keyword evidence="5" id="KW-0486">Methionine biosynthesis</keyword>
<dbReference type="GO" id="GO:0005829">
    <property type="term" value="C:cytosol"/>
    <property type="evidence" value="ECO:0007669"/>
    <property type="project" value="TreeGrafter"/>
</dbReference>
<dbReference type="GO" id="GO:0009164">
    <property type="term" value="P:nucleoside catabolic process"/>
    <property type="evidence" value="ECO:0007669"/>
    <property type="project" value="InterPro"/>
</dbReference>
<comment type="pathway">
    <text evidence="1">Amino-acid biosynthesis; L-methionine biosynthesis via salvage pathway; S-methyl-5-thio-alpha-D-ribose 1-phosphate from S-methyl-5'-thioadenosine (hydrolase route): step 1/2.</text>
</comment>
<dbReference type="AlphaFoldDB" id="A0A1H2LBF6"/>
<dbReference type="OrthoDB" id="3734512at2"/>
<evidence type="ECO:0000256" key="1">
    <source>
        <dbReference type="ARBA" id="ARBA00004945"/>
    </source>
</evidence>